<feature type="transmembrane region" description="Helical" evidence="1">
    <location>
        <begin position="251"/>
        <end position="269"/>
    </location>
</feature>
<accession>A0A835Z4H7</accession>
<keyword evidence="1" id="KW-0812">Transmembrane</keyword>
<feature type="transmembrane region" description="Helical" evidence="1">
    <location>
        <begin position="208"/>
        <end position="231"/>
    </location>
</feature>
<keyword evidence="1" id="KW-1133">Transmembrane helix</keyword>
<dbReference type="InterPro" id="IPR009457">
    <property type="entry name" value="THH1/TOM1/TOM3_dom"/>
</dbReference>
<keyword evidence="4" id="KW-1185">Reference proteome</keyword>
<dbReference type="AlphaFoldDB" id="A0A835Z4H7"/>
<name>A0A835Z4H7_9STRA</name>
<feature type="transmembrane region" description="Helical" evidence="1">
    <location>
        <begin position="129"/>
        <end position="151"/>
    </location>
</feature>
<dbReference type="EMBL" id="JAFCMP010000268">
    <property type="protein sequence ID" value="KAG5182118.1"/>
    <property type="molecule type" value="Genomic_DNA"/>
</dbReference>
<protein>
    <recommendedName>
        <fullName evidence="2">THH1/TOM1/TOM3 domain-containing protein</fullName>
    </recommendedName>
</protein>
<feature type="transmembrane region" description="Helical" evidence="1">
    <location>
        <begin position="6"/>
        <end position="30"/>
    </location>
</feature>
<evidence type="ECO:0000259" key="2">
    <source>
        <dbReference type="Pfam" id="PF06454"/>
    </source>
</evidence>
<organism evidence="3 4">
    <name type="scientific">Tribonema minus</name>
    <dbReference type="NCBI Taxonomy" id="303371"/>
    <lineage>
        <taxon>Eukaryota</taxon>
        <taxon>Sar</taxon>
        <taxon>Stramenopiles</taxon>
        <taxon>Ochrophyta</taxon>
        <taxon>PX clade</taxon>
        <taxon>Xanthophyceae</taxon>
        <taxon>Tribonematales</taxon>
        <taxon>Tribonemataceae</taxon>
        <taxon>Tribonema</taxon>
    </lineage>
</organism>
<feature type="domain" description="THH1/TOM1/TOM3" evidence="2">
    <location>
        <begin position="95"/>
        <end position="279"/>
    </location>
</feature>
<keyword evidence="1" id="KW-0472">Membrane</keyword>
<feature type="transmembrane region" description="Helical" evidence="1">
    <location>
        <begin position="171"/>
        <end position="196"/>
    </location>
</feature>
<evidence type="ECO:0000313" key="3">
    <source>
        <dbReference type="EMBL" id="KAG5182118.1"/>
    </source>
</evidence>
<feature type="transmembrane region" description="Helical" evidence="1">
    <location>
        <begin position="99"/>
        <end position="117"/>
    </location>
</feature>
<evidence type="ECO:0000256" key="1">
    <source>
        <dbReference type="SAM" id="Phobius"/>
    </source>
</evidence>
<gene>
    <name evidence="3" type="ORF">JKP88DRAFT_319886</name>
</gene>
<sequence length="334" mass="34689">MTFVNGTTLLLVDAILFLVISLLCVCEALSGSRIMAKLRRGQHLNNWEGDGEGRTPGAEMRRSIQWALAASSGARGALLLAQVTLPGEPGVAARALPDMLYLTTYTLLAYFWAQLSMALAGKSSRGLRLLLLAGVALLWVAFIVAVSAMAFSPNGGSYALSADIPSGFRRALLYFLAAAHALVFAAIAYFGACIAVPARRRRDVLCRTVAVGAACCAALLARTATCVLLASGILDKWHYTVSPDLRNSLDAGYLFAVELVPSAVILVLTRRRPTHSSASPTLPHAAQFAPLRESNVHVVTRPGGPAGGGHYGAVSGGGGGLMGGGSSGGSVDLA</sequence>
<dbReference type="Pfam" id="PF06454">
    <property type="entry name" value="THH1_TOM1-3_dom"/>
    <property type="match status" value="1"/>
</dbReference>
<dbReference type="Proteomes" id="UP000664859">
    <property type="component" value="Unassembled WGS sequence"/>
</dbReference>
<evidence type="ECO:0000313" key="4">
    <source>
        <dbReference type="Proteomes" id="UP000664859"/>
    </source>
</evidence>
<feature type="transmembrane region" description="Helical" evidence="1">
    <location>
        <begin position="66"/>
        <end position="87"/>
    </location>
</feature>
<proteinExistence type="predicted"/>
<reference evidence="3" key="1">
    <citation type="submission" date="2021-02" db="EMBL/GenBank/DDBJ databases">
        <title>First Annotated Genome of the Yellow-green Alga Tribonema minus.</title>
        <authorList>
            <person name="Mahan K.M."/>
        </authorList>
    </citation>
    <scope>NUCLEOTIDE SEQUENCE</scope>
    <source>
        <strain evidence="3">UTEX B ZZ1240</strain>
    </source>
</reference>
<comment type="caution">
    <text evidence="3">The sequence shown here is derived from an EMBL/GenBank/DDBJ whole genome shotgun (WGS) entry which is preliminary data.</text>
</comment>